<dbReference type="PANTHER" id="PTHR42789">
    <property type="entry name" value="D-ISOMER SPECIFIC 2-HYDROXYACID DEHYDROGENASE FAMILY PROTEIN (AFU_ORTHOLOGUE AFUA_6G10090)"/>
    <property type="match status" value="1"/>
</dbReference>
<accession>A0A2R6AE46</accession>
<keyword evidence="4" id="KW-0520">NAD</keyword>
<evidence type="ECO:0000313" key="8">
    <source>
        <dbReference type="EMBL" id="PSN84609.1"/>
    </source>
</evidence>
<dbReference type="InterPro" id="IPR006140">
    <property type="entry name" value="D-isomer_DH_NAD-bd"/>
</dbReference>
<comment type="similarity">
    <text evidence="1 5">Belongs to the D-isomer specific 2-hydroxyacid dehydrogenase family.</text>
</comment>
<dbReference type="SUPFAM" id="SSF52283">
    <property type="entry name" value="Formate/glycerate dehydrogenase catalytic domain-like"/>
    <property type="match status" value="1"/>
</dbReference>
<dbReference type="Pfam" id="PF02826">
    <property type="entry name" value="2-Hacid_dh_C"/>
    <property type="match status" value="1"/>
</dbReference>
<dbReference type="InterPro" id="IPR006139">
    <property type="entry name" value="D-isomer_2_OHA_DH_cat_dom"/>
</dbReference>
<dbReference type="GO" id="GO:0051287">
    <property type="term" value="F:NAD binding"/>
    <property type="evidence" value="ECO:0007669"/>
    <property type="project" value="InterPro"/>
</dbReference>
<protein>
    <recommendedName>
        <fullName evidence="10">3-phosphoglycerate dehydrogenase</fullName>
    </recommendedName>
</protein>
<evidence type="ECO:0000256" key="2">
    <source>
        <dbReference type="ARBA" id="ARBA00022605"/>
    </source>
</evidence>
<dbReference type="FunFam" id="3.40.50.720:FF:000203">
    <property type="entry name" value="D-3-phosphoglycerate dehydrogenase (SerA)"/>
    <property type="match status" value="1"/>
</dbReference>
<dbReference type="PROSITE" id="PS00670">
    <property type="entry name" value="D_2_HYDROXYACID_DH_2"/>
    <property type="match status" value="1"/>
</dbReference>
<dbReference type="EMBL" id="NEXC01000001">
    <property type="protein sequence ID" value="PSN84609.1"/>
    <property type="molecule type" value="Genomic_DNA"/>
</dbReference>
<name>A0A2R6AE46_9ARCH</name>
<dbReference type="PROSITE" id="PS00671">
    <property type="entry name" value="D_2_HYDROXYACID_DH_3"/>
    <property type="match status" value="1"/>
</dbReference>
<dbReference type="GO" id="GO:0008652">
    <property type="term" value="P:amino acid biosynthetic process"/>
    <property type="evidence" value="ECO:0007669"/>
    <property type="project" value="UniProtKB-KW"/>
</dbReference>
<evidence type="ECO:0000259" key="7">
    <source>
        <dbReference type="Pfam" id="PF02826"/>
    </source>
</evidence>
<organism evidence="8 9">
    <name type="scientific">Candidatus Marsarchaeota G1 archaeon OSP_D</name>
    <dbReference type="NCBI Taxonomy" id="1978155"/>
    <lineage>
        <taxon>Archaea</taxon>
        <taxon>Candidatus Marsarchaeota</taxon>
        <taxon>Candidatus Marsarchaeota group 1</taxon>
    </lineage>
</organism>
<reference evidence="8 9" key="1">
    <citation type="submission" date="2017-04" db="EMBL/GenBank/DDBJ databases">
        <title>Novel microbial lineages endemic to geothermal iron-oxide mats fill important gaps in the evolutionary history of Archaea.</title>
        <authorList>
            <person name="Jay Z.J."/>
            <person name="Beam J.P."/>
            <person name="Dlakic M."/>
            <person name="Rusch D.B."/>
            <person name="Kozubal M.A."/>
            <person name="Inskeep W.P."/>
        </authorList>
    </citation>
    <scope>NUCLEOTIDE SEQUENCE [LARGE SCALE GENOMIC DNA]</scope>
    <source>
        <strain evidence="8">OSP_D</strain>
    </source>
</reference>
<gene>
    <name evidence="8" type="ORF">B9Q01_00245</name>
</gene>
<dbReference type="SUPFAM" id="SSF51735">
    <property type="entry name" value="NAD(P)-binding Rossmann-fold domains"/>
    <property type="match status" value="1"/>
</dbReference>
<evidence type="ECO:0000259" key="6">
    <source>
        <dbReference type="Pfam" id="PF00389"/>
    </source>
</evidence>
<feature type="domain" description="D-isomer specific 2-hydroxyacid dehydrogenase NAD-binding" evidence="7">
    <location>
        <begin position="105"/>
        <end position="276"/>
    </location>
</feature>
<evidence type="ECO:0000313" key="9">
    <source>
        <dbReference type="Proteomes" id="UP000240880"/>
    </source>
</evidence>
<dbReference type="Gene3D" id="3.40.50.720">
    <property type="entry name" value="NAD(P)-binding Rossmann-like Domain"/>
    <property type="match status" value="2"/>
</dbReference>
<dbReference type="PROSITE" id="PS00065">
    <property type="entry name" value="D_2_HYDROXYACID_DH_1"/>
    <property type="match status" value="1"/>
</dbReference>
<evidence type="ECO:0000256" key="1">
    <source>
        <dbReference type="ARBA" id="ARBA00005854"/>
    </source>
</evidence>
<dbReference type="InterPro" id="IPR050857">
    <property type="entry name" value="D-2-hydroxyacid_DH"/>
</dbReference>
<dbReference type="PANTHER" id="PTHR42789:SF1">
    <property type="entry name" value="D-ISOMER SPECIFIC 2-HYDROXYACID DEHYDROGENASE FAMILY PROTEIN (AFU_ORTHOLOGUE AFUA_6G10090)"/>
    <property type="match status" value="1"/>
</dbReference>
<dbReference type="InterPro" id="IPR029753">
    <property type="entry name" value="D-isomer_DH_CS"/>
</dbReference>
<comment type="caution">
    <text evidence="8">The sequence shown here is derived from an EMBL/GenBank/DDBJ whole genome shotgun (WGS) entry which is preliminary data.</text>
</comment>
<keyword evidence="3 5" id="KW-0560">Oxidoreductase</keyword>
<dbReference type="Proteomes" id="UP000240880">
    <property type="component" value="Unassembled WGS sequence"/>
</dbReference>
<evidence type="ECO:0008006" key="10">
    <source>
        <dbReference type="Google" id="ProtNLM"/>
    </source>
</evidence>
<dbReference type="Pfam" id="PF00389">
    <property type="entry name" value="2-Hacid_dh"/>
    <property type="match status" value="1"/>
</dbReference>
<evidence type="ECO:0000256" key="3">
    <source>
        <dbReference type="ARBA" id="ARBA00023002"/>
    </source>
</evidence>
<keyword evidence="2" id="KW-0028">Amino-acid biosynthesis</keyword>
<evidence type="ECO:0000256" key="4">
    <source>
        <dbReference type="ARBA" id="ARBA00023027"/>
    </source>
</evidence>
<sequence>MKKIVLCDKVDEETIKPLKDKFLVVDASSFSKEELLKEVEDAHCIVVRSRTKVDAQFINRAKNLELIARAGVGLDNIDIEIAQRRGIKVINTPAAPTTSAAELTFGLILDLLRGISRGDRGIRQGKWLKNDIMGYELKGKILGIVGYGRIGSQVATYANCFGMKVYAWDILGPEIVKAPALYVELDGLLGSSDIVTLHVPLTNETRKFLNRERIAKMKNGAFLINASRGEVVDEEALYEALVTGKLAGAALDVFSKEPYEGPLTKLENVVLTPHIGANTFEAQRRSAQQLVELILQNLG</sequence>
<evidence type="ECO:0000256" key="5">
    <source>
        <dbReference type="RuleBase" id="RU003719"/>
    </source>
</evidence>
<proteinExistence type="inferred from homology"/>
<dbReference type="GO" id="GO:0016616">
    <property type="term" value="F:oxidoreductase activity, acting on the CH-OH group of donors, NAD or NADP as acceptor"/>
    <property type="evidence" value="ECO:0007669"/>
    <property type="project" value="InterPro"/>
</dbReference>
<feature type="domain" description="D-isomer specific 2-hydroxyacid dehydrogenase catalytic" evidence="6">
    <location>
        <begin position="4"/>
        <end position="294"/>
    </location>
</feature>
<dbReference type="CDD" id="cd12173">
    <property type="entry name" value="PGDH_4"/>
    <property type="match status" value="1"/>
</dbReference>
<dbReference type="InterPro" id="IPR036291">
    <property type="entry name" value="NAD(P)-bd_dom_sf"/>
</dbReference>
<dbReference type="InterPro" id="IPR029752">
    <property type="entry name" value="D-isomer_DH_CS1"/>
</dbReference>
<dbReference type="AlphaFoldDB" id="A0A2R6AE46"/>